<evidence type="ECO:0000259" key="4">
    <source>
        <dbReference type="Pfam" id="PF00294"/>
    </source>
</evidence>
<keyword evidence="6" id="KW-1185">Reference proteome</keyword>
<dbReference type="STRING" id="626887.J057_16040"/>
<comment type="caution">
    <text evidence="5">The sequence shown here is derived from an EMBL/GenBank/DDBJ whole genome shotgun (WGS) entry which is preliminary data.</text>
</comment>
<dbReference type="AlphaFoldDB" id="N6VYH3"/>
<evidence type="ECO:0000313" key="5">
    <source>
        <dbReference type="EMBL" id="ENO12924.2"/>
    </source>
</evidence>
<gene>
    <name evidence="5" type="ORF">J057_16040</name>
</gene>
<dbReference type="PATRIC" id="fig|626887.3.peg.3205"/>
<dbReference type="PANTHER" id="PTHR43320:SF2">
    <property type="entry name" value="2-DEHYDRO-3-DEOXYGLUCONOKINASE_2-DEHYDRO-3-DEOXYGALACTONOKINASE"/>
    <property type="match status" value="1"/>
</dbReference>
<dbReference type="InterPro" id="IPR052700">
    <property type="entry name" value="Carb_kinase_PfkB-like"/>
</dbReference>
<dbReference type="GO" id="GO:0016301">
    <property type="term" value="F:kinase activity"/>
    <property type="evidence" value="ECO:0007669"/>
    <property type="project" value="UniProtKB-KW"/>
</dbReference>
<dbReference type="InterPro" id="IPR011611">
    <property type="entry name" value="PfkB_dom"/>
</dbReference>
<accession>N6VYH3</accession>
<evidence type="ECO:0000256" key="3">
    <source>
        <dbReference type="ARBA" id="ARBA00022777"/>
    </source>
</evidence>
<evidence type="ECO:0000256" key="1">
    <source>
        <dbReference type="ARBA" id="ARBA00010688"/>
    </source>
</evidence>
<sequence length="346" mass="35911">MATERGFDTLWGARTTRVSTKPGEGIMTPCAYTLGEPLLRFSADHQGLIETAGALGVHVGGAEANVAVGLARLGTPSAVLTQLPDNSLGSRVRGELERFGVDTSLITTVKGARMGLYFHEEGPAPRGGRVIYDRAGSAMANLTPADLPLHLFADGAAGLLHTTGITLGIGDGSRAAAMEAMDAARQANVPVSFDINHRSGLWDCATARPHYEAAIAAADVVFVAERDIKAIWPELDGPEALHRHFAMPLLVVSRGAAGALAIRAGCPTAHHPAFPVSGSACRIGRGDAFAAGFLHAWLNGMGTDDALAWGCASAAFKYTLPGDLPLLDASSVANLVATGFGDEIVR</sequence>
<dbReference type="Proteomes" id="UP000013165">
    <property type="component" value="Unassembled WGS sequence"/>
</dbReference>
<dbReference type="EMBL" id="APLQ01000014">
    <property type="protein sequence ID" value="ENO12924.2"/>
    <property type="molecule type" value="Genomic_DNA"/>
</dbReference>
<evidence type="ECO:0000313" key="6">
    <source>
        <dbReference type="Proteomes" id="UP000013165"/>
    </source>
</evidence>
<dbReference type="PANTHER" id="PTHR43320">
    <property type="entry name" value="SUGAR KINASE"/>
    <property type="match status" value="1"/>
</dbReference>
<proteinExistence type="inferred from homology"/>
<dbReference type="eggNOG" id="COG0524">
    <property type="taxonomic scope" value="Bacteria"/>
</dbReference>
<comment type="similarity">
    <text evidence="1">Belongs to the carbohydrate kinase PfkB family.</text>
</comment>
<feature type="domain" description="Carbohydrate kinase PfkB" evidence="4">
    <location>
        <begin position="48"/>
        <end position="322"/>
    </location>
</feature>
<name>N6VYH3_9GAMM</name>
<protein>
    <submittedName>
        <fullName evidence="5">Sugar kinase</fullName>
    </submittedName>
</protein>
<dbReference type="HOGENOM" id="CLU_027634_6_0_6"/>
<dbReference type="Gene3D" id="3.40.1190.20">
    <property type="match status" value="1"/>
</dbReference>
<evidence type="ECO:0000256" key="2">
    <source>
        <dbReference type="ARBA" id="ARBA00022679"/>
    </source>
</evidence>
<keyword evidence="3 5" id="KW-0418">Kinase</keyword>
<dbReference type="CDD" id="cd01166">
    <property type="entry name" value="KdgK"/>
    <property type="match status" value="1"/>
</dbReference>
<keyword evidence="2" id="KW-0808">Transferase</keyword>
<dbReference type="Pfam" id="PF00294">
    <property type="entry name" value="PfkB"/>
    <property type="match status" value="1"/>
</dbReference>
<organism evidence="5 6">
    <name type="scientific">Marinobacter nanhaiticus D15-8W</name>
    <dbReference type="NCBI Taxonomy" id="626887"/>
    <lineage>
        <taxon>Bacteria</taxon>
        <taxon>Pseudomonadati</taxon>
        <taxon>Pseudomonadota</taxon>
        <taxon>Gammaproteobacteria</taxon>
        <taxon>Pseudomonadales</taxon>
        <taxon>Marinobacteraceae</taxon>
        <taxon>Marinobacter</taxon>
    </lineage>
</organism>
<reference evidence="5 6" key="1">
    <citation type="journal article" date="2013" name="Genome Announc.">
        <title>Genome Sequence of the Polycyclic Aromatic Hydrocarbon-Degrading Bacterium Strain Marinobacter nanhaiticus D15-8WT.</title>
        <authorList>
            <person name="Cui Z."/>
            <person name="Gao W."/>
            <person name="Li Q."/>
            <person name="Xu G."/>
            <person name="Zheng L."/>
        </authorList>
    </citation>
    <scope>NUCLEOTIDE SEQUENCE [LARGE SCALE GENOMIC DNA]</scope>
    <source>
        <strain evidence="5 6">D15-8W</strain>
    </source>
</reference>
<dbReference type="InterPro" id="IPR029056">
    <property type="entry name" value="Ribokinase-like"/>
</dbReference>
<dbReference type="OrthoDB" id="9795789at2"/>
<dbReference type="SUPFAM" id="SSF53613">
    <property type="entry name" value="Ribokinase-like"/>
    <property type="match status" value="1"/>
</dbReference>